<dbReference type="AlphaFoldDB" id="A0A8J3DQC2"/>
<reference evidence="7" key="2">
    <citation type="submission" date="2020-09" db="EMBL/GenBank/DDBJ databases">
        <authorList>
            <person name="Sun Q."/>
            <person name="Kim S."/>
        </authorList>
    </citation>
    <scope>NUCLEOTIDE SEQUENCE</scope>
    <source>
        <strain evidence="7">KCTC 42249</strain>
    </source>
</reference>
<dbReference type="EMBL" id="BMZQ01000002">
    <property type="protein sequence ID" value="GHD15080.1"/>
    <property type="molecule type" value="Genomic_DNA"/>
</dbReference>
<gene>
    <name evidence="7" type="ORF">GCM10016234_21350</name>
</gene>
<feature type="transmembrane region" description="Helical" evidence="6">
    <location>
        <begin position="20"/>
        <end position="39"/>
    </location>
</feature>
<dbReference type="RefSeq" id="WP_189503677.1">
    <property type="nucleotide sequence ID" value="NZ_BMZQ01000002.1"/>
</dbReference>
<evidence type="ECO:0000313" key="7">
    <source>
        <dbReference type="EMBL" id="GHD15080.1"/>
    </source>
</evidence>
<dbReference type="Proteomes" id="UP000630142">
    <property type="component" value="Unassembled WGS sequence"/>
</dbReference>
<organism evidence="7 8">
    <name type="scientific">Tianweitania populi</name>
    <dbReference type="NCBI Taxonomy" id="1607949"/>
    <lineage>
        <taxon>Bacteria</taxon>
        <taxon>Pseudomonadati</taxon>
        <taxon>Pseudomonadota</taxon>
        <taxon>Alphaproteobacteria</taxon>
        <taxon>Hyphomicrobiales</taxon>
        <taxon>Phyllobacteriaceae</taxon>
        <taxon>Tianweitania</taxon>
    </lineage>
</organism>
<evidence type="ECO:0000256" key="3">
    <source>
        <dbReference type="ARBA" id="ARBA00022692"/>
    </source>
</evidence>
<comment type="caution">
    <text evidence="7">The sequence shown here is derived from an EMBL/GenBank/DDBJ whole genome shotgun (WGS) entry which is preliminary data.</text>
</comment>
<dbReference type="GO" id="GO:0005886">
    <property type="term" value="C:plasma membrane"/>
    <property type="evidence" value="ECO:0007669"/>
    <property type="project" value="UniProtKB-SubCell"/>
</dbReference>
<dbReference type="InterPro" id="IPR019108">
    <property type="entry name" value="Caa3_assmbl_CtaG-rel"/>
</dbReference>
<dbReference type="Pfam" id="PF09678">
    <property type="entry name" value="Caa3_CtaG"/>
    <property type="match status" value="1"/>
</dbReference>
<comment type="subcellular location">
    <subcellularLocation>
        <location evidence="1">Cell membrane</location>
        <topology evidence="1">Multi-pass membrane protein</topology>
    </subcellularLocation>
</comment>
<feature type="transmembrane region" description="Helical" evidence="6">
    <location>
        <begin position="161"/>
        <end position="181"/>
    </location>
</feature>
<protein>
    <recommendedName>
        <fullName evidence="9">Cytochrome c oxidase assembly protein</fullName>
    </recommendedName>
</protein>
<feature type="transmembrane region" description="Helical" evidence="6">
    <location>
        <begin position="207"/>
        <end position="229"/>
    </location>
</feature>
<reference evidence="7" key="1">
    <citation type="journal article" date="2014" name="Int. J. Syst. Evol. Microbiol.">
        <title>Complete genome sequence of Corynebacterium casei LMG S-19264T (=DSM 44701T), isolated from a smear-ripened cheese.</title>
        <authorList>
            <consortium name="US DOE Joint Genome Institute (JGI-PGF)"/>
            <person name="Walter F."/>
            <person name="Albersmeier A."/>
            <person name="Kalinowski J."/>
            <person name="Ruckert C."/>
        </authorList>
    </citation>
    <scope>NUCLEOTIDE SEQUENCE</scope>
    <source>
        <strain evidence="7">KCTC 42249</strain>
    </source>
</reference>
<evidence type="ECO:0000256" key="4">
    <source>
        <dbReference type="ARBA" id="ARBA00022989"/>
    </source>
</evidence>
<evidence type="ECO:0000256" key="2">
    <source>
        <dbReference type="ARBA" id="ARBA00022475"/>
    </source>
</evidence>
<keyword evidence="8" id="KW-1185">Reference proteome</keyword>
<evidence type="ECO:0008006" key="9">
    <source>
        <dbReference type="Google" id="ProtNLM"/>
    </source>
</evidence>
<evidence type="ECO:0000313" key="8">
    <source>
        <dbReference type="Proteomes" id="UP000630142"/>
    </source>
</evidence>
<feature type="transmembrane region" description="Helical" evidence="6">
    <location>
        <begin position="75"/>
        <end position="92"/>
    </location>
</feature>
<sequence>METTYCGPAPVPETWATQWNFDPVAVGLCALLLLGLPRIEPSRRVAFLLGTLGVTILFISPLCGLTAALFSVRTVHHVVLAAVLAPLFAWALPVPPLSSARTSLSLVVLLHAATFWFWHAPAVYDHAVVSAALYWLMQATIFGSAFWMWQQVFHRPQPAAAILALLATVVQMGMLGALLTFQTTELYQTHALTTQPFGLSPLEDQQLAGLIMWVPAAAPYLIVALVRLLTLLKPSGESQASWSG</sequence>
<evidence type="ECO:0000256" key="1">
    <source>
        <dbReference type="ARBA" id="ARBA00004651"/>
    </source>
</evidence>
<keyword evidence="3 6" id="KW-0812">Transmembrane</keyword>
<keyword evidence="5 6" id="KW-0472">Membrane</keyword>
<name>A0A8J3DQC2_9HYPH</name>
<evidence type="ECO:0000256" key="6">
    <source>
        <dbReference type="SAM" id="Phobius"/>
    </source>
</evidence>
<keyword evidence="2" id="KW-1003">Cell membrane</keyword>
<proteinExistence type="predicted"/>
<feature type="transmembrane region" description="Helical" evidence="6">
    <location>
        <begin position="46"/>
        <end position="69"/>
    </location>
</feature>
<evidence type="ECO:0000256" key="5">
    <source>
        <dbReference type="ARBA" id="ARBA00023136"/>
    </source>
</evidence>
<feature type="transmembrane region" description="Helical" evidence="6">
    <location>
        <begin position="127"/>
        <end position="149"/>
    </location>
</feature>
<accession>A0A8J3DQC2</accession>
<feature type="transmembrane region" description="Helical" evidence="6">
    <location>
        <begin position="104"/>
        <end position="121"/>
    </location>
</feature>
<keyword evidence="4 6" id="KW-1133">Transmembrane helix</keyword>